<accession>A0ABV6XQP6</accession>
<organism evidence="3 4">
    <name type="scientific">Streptacidiphilus jeojiensis</name>
    <dbReference type="NCBI Taxonomy" id="3229225"/>
    <lineage>
        <taxon>Bacteria</taxon>
        <taxon>Bacillati</taxon>
        <taxon>Actinomycetota</taxon>
        <taxon>Actinomycetes</taxon>
        <taxon>Kitasatosporales</taxon>
        <taxon>Streptomycetaceae</taxon>
        <taxon>Streptacidiphilus</taxon>
    </lineage>
</organism>
<evidence type="ECO:0000256" key="2">
    <source>
        <dbReference type="SAM" id="SignalP"/>
    </source>
</evidence>
<evidence type="ECO:0000256" key="1">
    <source>
        <dbReference type="SAM" id="MobiDB-lite"/>
    </source>
</evidence>
<dbReference type="EMBL" id="JBEUKS010000007">
    <property type="protein sequence ID" value="MFC1440584.1"/>
    <property type="molecule type" value="Genomic_DNA"/>
</dbReference>
<sequence length="147" mass="14630">MRSKTRLAVATVAIALLTGGSVAAAEASTATPSSASPTVTCKTPAPGGSANPGPGGKKPMVPPGTPDPQESAALARILGVSRARATAVLERLDVLSRGTVHGVEVTDPGFRSLAASLGLTPTQFNTDLMHMKESLSAMPAPSGSAKS</sequence>
<name>A0ABV6XQP6_9ACTN</name>
<feature type="compositionally biased region" description="Low complexity" evidence="1">
    <location>
        <begin position="28"/>
        <end position="52"/>
    </location>
</feature>
<evidence type="ECO:0000313" key="4">
    <source>
        <dbReference type="Proteomes" id="UP001592581"/>
    </source>
</evidence>
<gene>
    <name evidence="3" type="ORF">ABUW04_20205</name>
</gene>
<feature type="chain" id="PRO_5046240929" evidence="2">
    <location>
        <begin position="25"/>
        <end position="147"/>
    </location>
</feature>
<proteinExistence type="predicted"/>
<feature type="signal peptide" evidence="2">
    <location>
        <begin position="1"/>
        <end position="24"/>
    </location>
</feature>
<evidence type="ECO:0000313" key="3">
    <source>
        <dbReference type="EMBL" id="MFC1440584.1"/>
    </source>
</evidence>
<keyword evidence="4" id="KW-1185">Reference proteome</keyword>
<reference evidence="3 4" key="1">
    <citation type="submission" date="2024-06" db="EMBL/GenBank/DDBJ databases">
        <authorList>
            <person name="Lee S.D."/>
        </authorList>
    </citation>
    <scope>NUCLEOTIDE SEQUENCE [LARGE SCALE GENOMIC DNA]</scope>
    <source>
        <strain evidence="3 4">N1-10</strain>
    </source>
</reference>
<comment type="caution">
    <text evidence="3">The sequence shown here is derived from an EMBL/GenBank/DDBJ whole genome shotgun (WGS) entry which is preliminary data.</text>
</comment>
<dbReference type="RefSeq" id="WP_380566065.1">
    <property type="nucleotide sequence ID" value="NZ_JBEUKS010000007.1"/>
</dbReference>
<dbReference type="Proteomes" id="UP001592581">
    <property type="component" value="Unassembled WGS sequence"/>
</dbReference>
<protein>
    <submittedName>
        <fullName evidence="3">Uncharacterized protein</fullName>
    </submittedName>
</protein>
<feature type="region of interest" description="Disordered" evidence="1">
    <location>
        <begin position="28"/>
        <end position="70"/>
    </location>
</feature>
<keyword evidence="2" id="KW-0732">Signal</keyword>